<comment type="caution">
    <text evidence="8">The sequence shown here is derived from an EMBL/GenBank/DDBJ whole genome shotgun (WGS) entry which is preliminary data.</text>
</comment>
<proteinExistence type="inferred from homology"/>
<dbReference type="Gene3D" id="3.40.50.12790">
    <property type="entry name" value="FHIPEP family, domain 4"/>
    <property type="match status" value="1"/>
</dbReference>
<dbReference type="GO" id="GO:0044780">
    <property type="term" value="P:bacterial-type flagellum assembly"/>
    <property type="evidence" value="ECO:0007669"/>
    <property type="project" value="InterPro"/>
</dbReference>
<feature type="transmembrane region" description="Helical" evidence="7">
    <location>
        <begin position="289"/>
        <end position="305"/>
    </location>
</feature>
<accession>A0A6I5RNS3</accession>
<keyword evidence="7" id="KW-1005">Bacterial flagellum biogenesis</keyword>
<comment type="subcellular location">
    <subcellularLocation>
        <location evidence="1 7">Cell membrane</location>
        <topology evidence="1 7">Multi-pass membrane protein</topology>
    </subcellularLocation>
</comment>
<dbReference type="PANTHER" id="PTHR30161:SF1">
    <property type="entry name" value="FLAGELLAR BIOSYNTHESIS PROTEIN FLHA-RELATED"/>
    <property type="match status" value="1"/>
</dbReference>
<evidence type="ECO:0000313" key="8">
    <source>
        <dbReference type="EMBL" id="NES09375.1"/>
    </source>
</evidence>
<gene>
    <name evidence="7 8" type="primary">flhA</name>
    <name evidence="8" type="ORF">G3O07_05960</name>
</gene>
<evidence type="ECO:0000313" key="9">
    <source>
        <dbReference type="Proteomes" id="UP000471751"/>
    </source>
</evidence>
<dbReference type="InterPro" id="IPR042196">
    <property type="entry name" value="FHIPEP_4"/>
</dbReference>
<keyword evidence="7" id="KW-1006">Bacterial flagellum protein export</keyword>
<dbReference type="PANTHER" id="PTHR30161">
    <property type="entry name" value="FLAGELLAR EXPORT PROTEIN, MEMBRANE FLHA SUBUNIT-RELATED"/>
    <property type="match status" value="1"/>
</dbReference>
<keyword evidence="7" id="KW-0813">Transport</keyword>
<name>A0A6I5RNS3_9PSED</name>
<feature type="transmembrane region" description="Helical" evidence="7">
    <location>
        <begin position="209"/>
        <end position="229"/>
    </location>
</feature>
<dbReference type="InterPro" id="IPR042193">
    <property type="entry name" value="FHIPEP_3"/>
</dbReference>
<dbReference type="InterPro" id="IPR001712">
    <property type="entry name" value="T3SS_FHIPEP"/>
</dbReference>
<keyword evidence="5 7" id="KW-1133">Transmembrane helix</keyword>
<keyword evidence="9" id="KW-1185">Reference proteome</keyword>
<keyword evidence="7" id="KW-0653">Protein transport</keyword>
<evidence type="ECO:0000256" key="5">
    <source>
        <dbReference type="ARBA" id="ARBA00022989"/>
    </source>
</evidence>
<sequence length="709" mass="75926">MDRTQLINSARSNLVGLGRGNLGVPLLLLVLLAMMMLPIPPFLLDVFFTFNIALSIVVLLVCVYALRPLDFAVFPTILLVATLLRLALNVASTRVVMLHGHDGHAAAGKVIQAFGEVVIGGNYVVGIVVFAILMIINFVVVTKGAGRISEVSARFTLDAMPGKQMAIDADLNAGLIDQGQAKARRSEVAQEAEFYGSMDGASKFVRGDAIAGLLILFINLIGGMAVGMFQHNMTFADAGKVYALLTIGDGLVAQLPSLLLSTAAAIMVTRASGSEDMGKQINRQMFESPKALAVSAGIMLVMGLVPGMPHIAFIGLAALAGGAAYMVWRKQNQAKLKAQEMAQLQQDLLPSPQRAMETKELGWDDVTPIDMIGLEVGYRLIPLVDRNQGGQLLARIKGVRKKLSQDLGFLMPTVHIRDNLDLAPSVYRLTLMGVILAEAEIYPDRELAINPGQVFGTLNGIAAKDPAFGLEAVWIDVGQRSQAQSLGYTVVDASTVVATHLNQILHKHCHELIGHEEVQQLLQVLAKGSPKLAEELVPGIMSLSGLLKVLQALLSEQVPVRDIRSIAEAIANNAGKSQDTAALVAAVRVGLCRAIVQSIVGTESELPVITLEPRLEQILLNSLQRAGQGQEEGVLLEPSMAEKLQRSLIEAAQRQEMQGQPAILLVAGPIRAMLSRFGRLAVPNLHVLAYQEIPDNKQVTIVATVGPNG</sequence>
<feature type="transmembrane region" description="Helical" evidence="7">
    <location>
        <begin position="46"/>
        <end position="66"/>
    </location>
</feature>
<organism evidence="8 9">
    <name type="scientific">Pseudomonas laurentiana</name>
    <dbReference type="NCBI Taxonomy" id="2364649"/>
    <lineage>
        <taxon>Bacteria</taxon>
        <taxon>Pseudomonadati</taxon>
        <taxon>Pseudomonadota</taxon>
        <taxon>Gammaproteobacteria</taxon>
        <taxon>Pseudomonadales</taxon>
        <taxon>Pseudomonadaceae</taxon>
        <taxon>Pseudomonas</taxon>
    </lineage>
</organism>
<keyword evidence="8" id="KW-0282">Flagellum</keyword>
<dbReference type="EMBL" id="JAAHBT010000051">
    <property type="protein sequence ID" value="NES09375.1"/>
    <property type="molecule type" value="Genomic_DNA"/>
</dbReference>
<dbReference type="RefSeq" id="WP_163933639.1">
    <property type="nucleotide sequence ID" value="NZ_BMQU01000009.1"/>
</dbReference>
<comment type="similarity">
    <text evidence="2 7">Belongs to the FHIPEP (flagella/HR/invasion proteins export pore) family.</text>
</comment>
<feature type="transmembrane region" description="Helical" evidence="7">
    <location>
        <begin position="123"/>
        <end position="141"/>
    </location>
</feature>
<evidence type="ECO:0000256" key="4">
    <source>
        <dbReference type="ARBA" id="ARBA00022692"/>
    </source>
</evidence>
<keyword evidence="4 7" id="KW-0812">Transmembrane</keyword>
<dbReference type="Gene3D" id="1.10.8.540">
    <property type="entry name" value="FHIPEP family, domain 3"/>
    <property type="match status" value="1"/>
</dbReference>
<dbReference type="GO" id="GO:0009306">
    <property type="term" value="P:protein secretion"/>
    <property type="evidence" value="ECO:0007669"/>
    <property type="project" value="InterPro"/>
</dbReference>
<dbReference type="Gene3D" id="3.40.30.60">
    <property type="entry name" value="FHIPEP family, domain 1"/>
    <property type="match status" value="1"/>
</dbReference>
<protein>
    <recommendedName>
        <fullName evidence="7">Flagellar biosynthesis protein FlhA</fullName>
    </recommendedName>
</protein>
<evidence type="ECO:0000256" key="7">
    <source>
        <dbReference type="RuleBase" id="RU364093"/>
    </source>
</evidence>
<reference evidence="8 9" key="1">
    <citation type="submission" date="2020-02" db="EMBL/GenBank/DDBJ databases">
        <title>Broccoli isolated Pseudomonas sp.</title>
        <authorList>
            <person name="Fujikawa T."/>
            <person name="Sawada H."/>
        </authorList>
    </citation>
    <scope>NUCLEOTIDE SEQUENCE [LARGE SCALE GENOMIC DNA]</scope>
    <source>
        <strain evidence="8 9">JCM 32154</strain>
    </source>
</reference>
<dbReference type="AlphaFoldDB" id="A0A6I5RNS3"/>
<dbReference type="PIRSF" id="PIRSF005419">
    <property type="entry name" value="FlhA"/>
    <property type="match status" value="1"/>
</dbReference>
<dbReference type="InterPro" id="IPR006301">
    <property type="entry name" value="FlhA"/>
</dbReference>
<keyword evidence="8" id="KW-0966">Cell projection</keyword>
<dbReference type="InterPro" id="IPR025505">
    <property type="entry name" value="FHIPEP_CS"/>
</dbReference>
<evidence type="ECO:0000256" key="3">
    <source>
        <dbReference type="ARBA" id="ARBA00022475"/>
    </source>
</evidence>
<dbReference type="GO" id="GO:0005886">
    <property type="term" value="C:plasma membrane"/>
    <property type="evidence" value="ECO:0007669"/>
    <property type="project" value="UniProtKB-SubCell"/>
</dbReference>
<dbReference type="Proteomes" id="UP000471751">
    <property type="component" value="Unassembled WGS sequence"/>
</dbReference>
<dbReference type="InterPro" id="IPR042194">
    <property type="entry name" value="FHIPEP_1"/>
</dbReference>
<evidence type="ECO:0000256" key="6">
    <source>
        <dbReference type="ARBA" id="ARBA00023136"/>
    </source>
</evidence>
<dbReference type="Pfam" id="PF00771">
    <property type="entry name" value="FHIPEP"/>
    <property type="match status" value="1"/>
</dbReference>
<evidence type="ECO:0000256" key="1">
    <source>
        <dbReference type="ARBA" id="ARBA00004651"/>
    </source>
</evidence>
<dbReference type="PRINTS" id="PR00949">
    <property type="entry name" value="TYPE3IMAPROT"/>
</dbReference>
<feature type="transmembrane region" description="Helical" evidence="7">
    <location>
        <begin position="241"/>
        <end position="268"/>
    </location>
</feature>
<feature type="transmembrane region" description="Helical" evidence="7">
    <location>
        <begin position="71"/>
        <end position="88"/>
    </location>
</feature>
<dbReference type="NCBIfam" id="TIGR01398">
    <property type="entry name" value="FlhA"/>
    <property type="match status" value="1"/>
</dbReference>
<feature type="transmembrane region" description="Helical" evidence="7">
    <location>
        <begin position="21"/>
        <end position="40"/>
    </location>
</feature>
<keyword evidence="3 7" id="KW-1003">Cell membrane</keyword>
<evidence type="ECO:0000256" key="2">
    <source>
        <dbReference type="ARBA" id="ARBA00008835"/>
    </source>
</evidence>
<comment type="function">
    <text evidence="7">Required for formation of the rod structure of the flagellar apparatus. Together with FliI and FliH, may constitute the export apparatus of flagellin.</text>
</comment>
<keyword evidence="6 7" id="KW-0472">Membrane</keyword>
<keyword evidence="8" id="KW-0969">Cilium</keyword>
<dbReference type="PROSITE" id="PS00994">
    <property type="entry name" value="FHIPEP"/>
    <property type="match status" value="1"/>
</dbReference>